<dbReference type="EC" id="6.3.3.2" evidence="5"/>
<keyword evidence="5" id="KW-0460">Magnesium</keyword>
<dbReference type="GO" id="GO:0009396">
    <property type="term" value="P:folic acid-containing compound biosynthetic process"/>
    <property type="evidence" value="ECO:0007669"/>
    <property type="project" value="TreeGrafter"/>
</dbReference>
<keyword evidence="6" id="KW-0436">Ligase</keyword>
<proteinExistence type="inferred from homology"/>
<dbReference type="InterPro" id="IPR002698">
    <property type="entry name" value="FTHF_cligase"/>
</dbReference>
<dbReference type="Gene3D" id="3.40.50.10420">
    <property type="entry name" value="NagB/RpiA/CoA transferase-like"/>
    <property type="match status" value="1"/>
</dbReference>
<organism evidence="6">
    <name type="scientific">Fundidesulfovibrio putealis</name>
    <dbReference type="NCBI Taxonomy" id="270496"/>
    <lineage>
        <taxon>Bacteria</taxon>
        <taxon>Pseudomonadati</taxon>
        <taxon>Thermodesulfobacteriota</taxon>
        <taxon>Desulfovibrionia</taxon>
        <taxon>Desulfovibrionales</taxon>
        <taxon>Desulfovibrionaceae</taxon>
        <taxon>Fundidesulfovibrio</taxon>
    </lineage>
</organism>
<evidence type="ECO:0000256" key="4">
    <source>
        <dbReference type="PIRSR" id="PIRSR006806-1"/>
    </source>
</evidence>
<feature type="binding site" evidence="4">
    <location>
        <position position="63"/>
    </location>
    <ligand>
        <name>substrate</name>
    </ligand>
</feature>
<protein>
    <recommendedName>
        <fullName evidence="5">5-formyltetrahydrofolate cyclo-ligase</fullName>
        <ecNumber evidence="5">6.3.3.2</ecNumber>
    </recommendedName>
</protein>
<evidence type="ECO:0000256" key="5">
    <source>
        <dbReference type="RuleBase" id="RU361279"/>
    </source>
</evidence>
<comment type="similarity">
    <text evidence="1 5">Belongs to the 5-formyltetrahydrofolate cyclo-ligase family.</text>
</comment>
<comment type="cofactor">
    <cofactor evidence="5">
        <name>Mg(2+)</name>
        <dbReference type="ChEBI" id="CHEBI:18420"/>
    </cofactor>
</comment>
<sequence length="209" mass="22598">MAHNASPPGVDKAGLRRDMLARRRALTPEQSRLAGQAVRERLAAFEPLRAAREVLVYLAFGGEVETRDLVADLLERGVRVLAPRCRPGQAGQLDLACLTCLEELVPGAYGIPEPDPERCPALGPEAADAAPGAAPDVALIPAVAFDRRGARLGFGQGYYDRLLAGPGFRDTLLVGLAHPFQLVDFLPQDPWDRPVHAVVTPQELLWTSR</sequence>
<dbReference type="GO" id="GO:0005524">
    <property type="term" value="F:ATP binding"/>
    <property type="evidence" value="ECO:0007669"/>
    <property type="project" value="UniProtKB-KW"/>
</dbReference>
<name>A0A7C4EM61_9BACT</name>
<dbReference type="AlphaFoldDB" id="A0A7C4EM61"/>
<feature type="binding site" evidence="4">
    <location>
        <begin position="12"/>
        <end position="16"/>
    </location>
    <ligand>
        <name>ATP</name>
        <dbReference type="ChEBI" id="CHEBI:30616"/>
    </ligand>
</feature>
<reference evidence="6" key="1">
    <citation type="journal article" date="2020" name="mSystems">
        <title>Genome- and Community-Level Interaction Insights into Carbon Utilization and Element Cycling Functions of Hydrothermarchaeota in Hydrothermal Sediment.</title>
        <authorList>
            <person name="Zhou Z."/>
            <person name="Liu Y."/>
            <person name="Xu W."/>
            <person name="Pan J."/>
            <person name="Luo Z.H."/>
            <person name="Li M."/>
        </authorList>
    </citation>
    <scope>NUCLEOTIDE SEQUENCE [LARGE SCALE GENOMIC DNA]</scope>
    <source>
        <strain evidence="6">SpSt-413</strain>
    </source>
</reference>
<evidence type="ECO:0000313" key="6">
    <source>
        <dbReference type="EMBL" id="HGG92276.1"/>
    </source>
</evidence>
<dbReference type="SUPFAM" id="SSF100950">
    <property type="entry name" value="NagB/RpiA/CoA transferase-like"/>
    <property type="match status" value="1"/>
</dbReference>
<dbReference type="Pfam" id="PF01812">
    <property type="entry name" value="5-FTHF_cyc-lig"/>
    <property type="match status" value="1"/>
</dbReference>
<dbReference type="GO" id="GO:0030272">
    <property type="term" value="F:5-formyltetrahydrofolate cyclo-ligase activity"/>
    <property type="evidence" value="ECO:0007669"/>
    <property type="project" value="UniProtKB-EC"/>
</dbReference>
<dbReference type="PANTHER" id="PTHR23407">
    <property type="entry name" value="ATPASE INHIBITOR/5-FORMYLTETRAHYDROFOLATE CYCLO-LIGASE"/>
    <property type="match status" value="1"/>
</dbReference>
<evidence type="ECO:0000256" key="1">
    <source>
        <dbReference type="ARBA" id="ARBA00010638"/>
    </source>
</evidence>
<keyword evidence="5" id="KW-0479">Metal-binding</keyword>
<gene>
    <name evidence="6" type="ORF">ENR59_04915</name>
</gene>
<dbReference type="NCBIfam" id="TIGR02727">
    <property type="entry name" value="MTHFS_bact"/>
    <property type="match status" value="1"/>
</dbReference>
<feature type="binding site" evidence="4">
    <location>
        <position position="58"/>
    </location>
    <ligand>
        <name>substrate</name>
    </ligand>
</feature>
<dbReference type="InterPro" id="IPR037171">
    <property type="entry name" value="NagB/RpiA_transferase-like"/>
</dbReference>
<accession>A0A7C4EM61</accession>
<dbReference type="PANTHER" id="PTHR23407:SF1">
    <property type="entry name" value="5-FORMYLTETRAHYDROFOLATE CYCLO-LIGASE"/>
    <property type="match status" value="1"/>
</dbReference>
<dbReference type="GO" id="GO:0035999">
    <property type="term" value="P:tetrahydrofolate interconversion"/>
    <property type="evidence" value="ECO:0007669"/>
    <property type="project" value="TreeGrafter"/>
</dbReference>
<dbReference type="PIRSF" id="PIRSF006806">
    <property type="entry name" value="FTHF_cligase"/>
    <property type="match status" value="1"/>
</dbReference>
<dbReference type="EMBL" id="DSRP01000341">
    <property type="protein sequence ID" value="HGG92276.1"/>
    <property type="molecule type" value="Genomic_DNA"/>
</dbReference>
<keyword evidence="3 4" id="KW-0067">ATP-binding</keyword>
<comment type="catalytic activity">
    <reaction evidence="5">
        <text>(6S)-5-formyl-5,6,7,8-tetrahydrofolate + ATP = (6R)-5,10-methenyltetrahydrofolate + ADP + phosphate</text>
        <dbReference type="Rhea" id="RHEA:10488"/>
        <dbReference type="ChEBI" id="CHEBI:30616"/>
        <dbReference type="ChEBI" id="CHEBI:43474"/>
        <dbReference type="ChEBI" id="CHEBI:57455"/>
        <dbReference type="ChEBI" id="CHEBI:57457"/>
        <dbReference type="ChEBI" id="CHEBI:456216"/>
        <dbReference type="EC" id="6.3.3.2"/>
    </reaction>
</comment>
<keyword evidence="2 4" id="KW-0547">Nucleotide-binding</keyword>
<dbReference type="InterPro" id="IPR024185">
    <property type="entry name" value="FTHF_cligase-like_sf"/>
</dbReference>
<comment type="caution">
    <text evidence="6">The sequence shown here is derived from an EMBL/GenBank/DDBJ whole genome shotgun (WGS) entry which is preliminary data.</text>
</comment>
<evidence type="ECO:0000256" key="2">
    <source>
        <dbReference type="ARBA" id="ARBA00022741"/>
    </source>
</evidence>
<evidence type="ECO:0000256" key="3">
    <source>
        <dbReference type="ARBA" id="ARBA00022840"/>
    </source>
</evidence>
<feature type="binding site" evidence="4">
    <location>
        <begin position="151"/>
        <end position="159"/>
    </location>
    <ligand>
        <name>ATP</name>
        <dbReference type="ChEBI" id="CHEBI:30616"/>
    </ligand>
</feature>
<dbReference type="GO" id="GO:0046872">
    <property type="term" value="F:metal ion binding"/>
    <property type="evidence" value="ECO:0007669"/>
    <property type="project" value="UniProtKB-KW"/>
</dbReference>